<name>W2ZYJ9_PHYNI</name>
<organism evidence="2 3">
    <name type="scientific">Phytophthora nicotianae P10297</name>
    <dbReference type="NCBI Taxonomy" id="1317064"/>
    <lineage>
        <taxon>Eukaryota</taxon>
        <taxon>Sar</taxon>
        <taxon>Stramenopiles</taxon>
        <taxon>Oomycota</taxon>
        <taxon>Peronosporomycetes</taxon>
        <taxon>Peronosporales</taxon>
        <taxon>Peronosporaceae</taxon>
        <taxon>Phytophthora</taxon>
    </lineage>
</organism>
<evidence type="ECO:0000313" key="3">
    <source>
        <dbReference type="Proteomes" id="UP000018948"/>
    </source>
</evidence>
<protein>
    <submittedName>
        <fullName evidence="2">Uncharacterized protein</fullName>
    </submittedName>
</protein>
<sequence>MDENPGADNRNTRKRAQSTPRFTSQARGGEGPRLSRELLPFQRQSCEEPSPPPPARPATNQASPSLPTLERVSMRFVQRRALREESRSAAGFGRVRPRKAISSMTIQKGNLTATASSHAHARLIFRFASLPSQPKQLQFKHRQSHALNNNNNNNNNYYYYYYYYYYYDDDDDDDDEDVLLADGRQPHQVAAVGAAPHDVAAQAQVQRRLGRKRAKAEERTSSDLSKWESHVVASIASALDLDGMTADDDAKGCCSSNSNQLEPVAFSAVPAGDLATDELQILRRFLV</sequence>
<proteinExistence type="predicted"/>
<comment type="caution">
    <text evidence="2">The sequence shown here is derived from an EMBL/GenBank/DDBJ whole genome shotgun (WGS) entry which is preliminary data.</text>
</comment>
<feature type="region of interest" description="Disordered" evidence="1">
    <location>
        <begin position="1"/>
        <end position="71"/>
    </location>
</feature>
<evidence type="ECO:0000313" key="2">
    <source>
        <dbReference type="EMBL" id="ETP52457.1"/>
    </source>
</evidence>
<reference evidence="2 3" key="1">
    <citation type="submission" date="2013-11" db="EMBL/GenBank/DDBJ databases">
        <title>The Genome Sequence of Phytophthora parasitica P10297.</title>
        <authorList>
            <consortium name="The Broad Institute Genomics Platform"/>
            <person name="Russ C."/>
            <person name="Tyler B."/>
            <person name="Panabieres F."/>
            <person name="Shan W."/>
            <person name="Tripathy S."/>
            <person name="Grunwald N."/>
            <person name="Machado M."/>
            <person name="Johnson C.S."/>
            <person name="Walker B."/>
            <person name="Young S.K."/>
            <person name="Zeng Q."/>
            <person name="Gargeya S."/>
            <person name="Fitzgerald M."/>
            <person name="Haas B."/>
            <person name="Abouelleil A."/>
            <person name="Allen A.W."/>
            <person name="Alvarado L."/>
            <person name="Arachchi H.M."/>
            <person name="Berlin A.M."/>
            <person name="Chapman S.B."/>
            <person name="Gainer-Dewar J."/>
            <person name="Goldberg J."/>
            <person name="Griggs A."/>
            <person name="Gujja S."/>
            <person name="Hansen M."/>
            <person name="Howarth C."/>
            <person name="Imamovic A."/>
            <person name="Ireland A."/>
            <person name="Larimer J."/>
            <person name="McCowan C."/>
            <person name="Murphy C."/>
            <person name="Pearson M."/>
            <person name="Poon T.W."/>
            <person name="Priest M."/>
            <person name="Roberts A."/>
            <person name="Saif S."/>
            <person name="Shea T."/>
            <person name="Sisk P."/>
            <person name="Sykes S."/>
            <person name="Wortman J."/>
            <person name="Nusbaum C."/>
            <person name="Birren B."/>
        </authorList>
    </citation>
    <scope>NUCLEOTIDE SEQUENCE [LARGE SCALE GENOMIC DNA]</scope>
    <source>
        <strain evidence="2 3">P10297</strain>
    </source>
</reference>
<dbReference type="AlphaFoldDB" id="W2ZYJ9"/>
<feature type="compositionally biased region" description="Polar residues" evidence="1">
    <location>
        <begin position="17"/>
        <end position="26"/>
    </location>
</feature>
<dbReference type="Proteomes" id="UP000018948">
    <property type="component" value="Unassembled WGS sequence"/>
</dbReference>
<accession>W2ZYJ9</accession>
<evidence type="ECO:0000256" key="1">
    <source>
        <dbReference type="SAM" id="MobiDB-lite"/>
    </source>
</evidence>
<dbReference type="OrthoDB" id="121226at2759"/>
<dbReference type="EMBL" id="ANIY01000544">
    <property type="protein sequence ID" value="ETP52457.1"/>
    <property type="molecule type" value="Genomic_DNA"/>
</dbReference>
<gene>
    <name evidence="2" type="ORF">F442_02538</name>
</gene>